<evidence type="ECO:0000313" key="2">
    <source>
        <dbReference type="EMBL" id="KAH7289476.1"/>
    </source>
</evidence>
<organism evidence="2 3">
    <name type="scientific">Ceratopteris richardii</name>
    <name type="common">Triangle waterfern</name>
    <dbReference type="NCBI Taxonomy" id="49495"/>
    <lineage>
        <taxon>Eukaryota</taxon>
        <taxon>Viridiplantae</taxon>
        <taxon>Streptophyta</taxon>
        <taxon>Embryophyta</taxon>
        <taxon>Tracheophyta</taxon>
        <taxon>Polypodiopsida</taxon>
        <taxon>Polypodiidae</taxon>
        <taxon>Polypodiales</taxon>
        <taxon>Pteridineae</taxon>
        <taxon>Pteridaceae</taxon>
        <taxon>Parkerioideae</taxon>
        <taxon>Ceratopteris</taxon>
    </lineage>
</organism>
<dbReference type="OrthoDB" id="1641131at2759"/>
<dbReference type="InterPro" id="IPR019141">
    <property type="entry name" value="DUF2045"/>
</dbReference>
<protein>
    <recommendedName>
        <fullName evidence="4">Protein PHLOEM PROTEIN 2-LIKE A10</fullName>
    </recommendedName>
</protein>
<evidence type="ECO:0008006" key="4">
    <source>
        <dbReference type="Google" id="ProtNLM"/>
    </source>
</evidence>
<dbReference type="Proteomes" id="UP000825935">
    <property type="component" value="Chromosome 30"/>
</dbReference>
<proteinExistence type="predicted"/>
<dbReference type="PANTHER" id="PTHR21477:SF12">
    <property type="entry name" value="PROTEIN PHLOEM PROTEIN 2-LIKE A10"/>
    <property type="match status" value="1"/>
</dbReference>
<sequence>MSHAVIRRRWKWALWAAALAGGSYATYRVYKSESVQRRLQKLVRLFNALLLIGDAAQISAETVSLISSDLKRFLLSDDDDIPRSLRQLLKIAHSPEFERSSTLLVAATTRGIIRGVVTPRSPPYRRSFTADDPPCTEIKEICLVSCAEPLGFQKGRVQNREKNDRHAFVDPVIGTSIYLDKAKHQSESKPSKELLDRCFDKLFSKSGINFASAVLSTAARDIVKAIFEGFENQNRAANVAFREENNASYKILDVLCTPQGKSLITECIQTLVNTSVAVYVERTKDINFYEDMVAGITNPSYKDPMKDLLSSMCNGAIETFIRTSHSVMFAEASRQRSYEMECRENANNYTIEQLSDGSHVQRQMSSGSSASSISAIAPCHGPTVDNISCFNSSIEMDPVQGWRGKPEKFQREGAGIQNMIDGISRTLAVPSNHKLVVDVAGTMTSQAVRTFVDVMISTISSNVQSKMRSGWGRLKSTFGQNTVIKAQAVHRDLAMKAFFLASICLAICLHLLTALHIEIN</sequence>
<feature type="transmembrane region" description="Helical" evidence="1">
    <location>
        <begin position="497"/>
        <end position="517"/>
    </location>
</feature>
<dbReference type="PANTHER" id="PTHR21477">
    <property type="entry name" value="ZGC:172139"/>
    <property type="match status" value="1"/>
</dbReference>
<accession>A0A8T2QZN6</accession>
<reference evidence="2" key="1">
    <citation type="submission" date="2021-08" db="EMBL/GenBank/DDBJ databases">
        <title>WGS assembly of Ceratopteris richardii.</title>
        <authorList>
            <person name="Marchant D.B."/>
            <person name="Chen G."/>
            <person name="Jenkins J."/>
            <person name="Shu S."/>
            <person name="Leebens-Mack J."/>
            <person name="Grimwood J."/>
            <person name="Schmutz J."/>
            <person name="Soltis P."/>
            <person name="Soltis D."/>
            <person name="Chen Z.-H."/>
        </authorList>
    </citation>
    <scope>NUCLEOTIDE SEQUENCE</scope>
    <source>
        <strain evidence="2">Whitten #5841</strain>
        <tissue evidence="2">Leaf</tissue>
    </source>
</reference>
<evidence type="ECO:0000313" key="3">
    <source>
        <dbReference type="Proteomes" id="UP000825935"/>
    </source>
</evidence>
<evidence type="ECO:0000256" key="1">
    <source>
        <dbReference type="SAM" id="Phobius"/>
    </source>
</evidence>
<comment type="caution">
    <text evidence="2">The sequence shown here is derived from an EMBL/GenBank/DDBJ whole genome shotgun (WGS) entry which is preliminary data.</text>
</comment>
<keyword evidence="1" id="KW-1133">Transmembrane helix</keyword>
<gene>
    <name evidence="2" type="ORF">KP509_30G004000</name>
</gene>
<keyword evidence="1" id="KW-0812">Transmembrane</keyword>
<name>A0A8T2QZN6_CERRI</name>
<dbReference type="EMBL" id="CM035435">
    <property type="protein sequence ID" value="KAH7289476.1"/>
    <property type="molecule type" value="Genomic_DNA"/>
</dbReference>
<dbReference type="AlphaFoldDB" id="A0A8T2QZN6"/>
<dbReference type="OMA" id="RCKVMIA"/>
<keyword evidence="3" id="KW-1185">Reference proteome</keyword>
<keyword evidence="1" id="KW-0472">Membrane</keyword>